<dbReference type="PANTHER" id="PTHR43625">
    <property type="entry name" value="AFLATOXIN B1 ALDEHYDE REDUCTASE"/>
    <property type="match status" value="1"/>
</dbReference>
<organism evidence="4 5">
    <name type="scientific">Amycolatopsis carbonis</name>
    <dbReference type="NCBI Taxonomy" id="715471"/>
    <lineage>
        <taxon>Bacteria</taxon>
        <taxon>Bacillati</taxon>
        <taxon>Actinomycetota</taxon>
        <taxon>Actinomycetes</taxon>
        <taxon>Pseudonocardiales</taxon>
        <taxon>Pseudonocardiaceae</taxon>
        <taxon>Amycolatopsis</taxon>
    </lineage>
</organism>
<reference evidence="4 5" key="1">
    <citation type="submission" date="2023-06" db="EMBL/GenBank/DDBJ databases">
        <authorList>
            <person name="Oyuntsetseg B."/>
            <person name="Kim S.B."/>
        </authorList>
    </citation>
    <scope>NUCLEOTIDE SEQUENCE [LARGE SCALE GENOMIC DNA]</scope>
    <source>
        <strain evidence="4 5">2-15</strain>
    </source>
</reference>
<dbReference type="KEGG" id="acab:QRX50_22665"/>
<dbReference type="Proteomes" id="UP001236014">
    <property type="component" value="Chromosome"/>
</dbReference>
<name>A0A9Y2MYX9_9PSEU</name>
<evidence type="ECO:0000259" key="3">
    <source>
        <dbReference type="Pfam" id="PF00248"/>
    </source>
</evidence>
<dbReference type="EMBL" id="CP127294">
    <property type="protein sequence ID" value="WIX83996.1"/>
    <property type="molecule type" value="Genomic_DNA"/>
</dbReference>
<evidence type="ECO:0000313" key="4">
    <source>
        <dbReference type="EMBL" id="WIX83996.1"/>
    </source>
</evidence>
<feature type="domain" description="NADP-dependent oxidoreductase" evidence="3">
    <location>
        <begin position="2"/>
        <end position="62"/>
    </location>
</feature>
<dbReference type="SUPFAM" id="SSF51430">
    <property type="entry name" value="NAD(P)-linked oxidoreductase"/>
    <property type="match status" value="1"/>
</dbReference>
<dbReference type="InterPro" id="IPR050791">
    <property type="entry name" value="Aldo-Keto_reductase"/>
</dbReference>
<accession>A0A9Y2MYX9</accession>
<sequence>MDRVRSLAEEKGVAPGQVGLAWVMSHDVVPIPRTKRRKYLNENAAAADVSLSEADLARLEAAVPHAGRRRGSRHARRAGQDERLRKARCRRKTRGHRADVVAKFSDAVLVNDAAARDRPRGRPHVGAPREPRDSTAR</sequence>
<proteinExistence type="predicted"/>
<feature type="region of interest" description="Disordered" evidence="2">
    <location>
        <begin position="111"/>
        <end position="137"/>
    </location>
</feature>
<evidence type="ECO:0000313" key="5">
    <source>
        <dbReference type="Proteomes" id="UP001236014"/>
    </source>
</evidence>
<protein>
    <submittedName>
        <fullName evidence="4">Aldo/keto reductase</fullName>
    </submittedName>
</protein>
<feature type="region of interest" description="Disordered" evidence="2">
    <location>
        <begin position="64"/>
        <end position="96"/>
    </location>
</feature>
<evidence type="ECO:0000256" key="1">
    <source>
        <dbReference type="ARBA" id="ARBA00023002"/>
    </source>
</evidence>
<dbReference type="Gene3D" id="3.20.20.100">
    <property type="entry name" value="NADP-dependent oxidoreductase domain"/>
    <property type="match status" value="1"/>
</dbReference>
<dbReference type="Pfam" id="PF00248">
    <property type="entry name" value="Aldo_ket_red"/>
    <property type="match status" value="1"/>
</dbReference>
<feature type="compositionally biased region" description="Basic residues" evidence="2">
    <location>
        <begin position="66"/>
        <end position="77"/>
    </location>
</feature>
<evidence type="ECO:0000256" key="2">
    <source>
        <dbReference type="SAM" id="MobiDB-lite"/>
    </source>
</evidence>
<dbReference type="InterPro" id="IPR023210">
    <property type="entry name" value="NADP_OxRdtase_dom"/>
</dbReference>
<feature type="compositionally biased region" description="Basic and acidic residues" evidence="2">
    <location>
        <begin position="127"/>
        <end position="137"/>
    </location>
</feature>
<dbReference type="PANTHER" id="PTHR43625:SF40">
    <property type="entry name" value="ALDO-KETO REDUCTASE YAKC [NADP(+)]"/>
    <property type="match status" value="1"/>
</dbReference>
<keyword evidence="1" id="KW-0560">Oxidoreductase</keyword>
<keyword evidence="5" id="KW-1185">Reference proteome</keyword>
<dbReference type="GO" id="GO:0016491">
    <property type="term" value="F:oxidoreductase activity"/>
    <property type="evidence" value="ECO:0007669"/>
    <property type="project" value="UniProtKB-KW"/>
</dbReference>
<dbReference type="InterPro" id="IPR036812">
    <property type="entry name" value="NAD(P)_OxRdtase_dom_sf"/>
</dbReference>
<dbReference type="AlphaFoldDB" id="A0A9Y2MYX9"/>
<dbReference type="GO" id="GO:0005737">
    <property type="term" value="C:cytoplasm"/>
    <property type="evidence" value="ECO:0007669"/>
    <property type="project" value="TreeGrafter"/>
</dbReference>
<gene>
    <name evidence="4" type="ORF">QRX50_22665</name>
</gene>
<feature type="compositionally biased region" description="Basic residues" evidence="2">
    <location>
        <begin position="85"/>
        <end position="95"/>
    </location>
</feature>